<dbReference type="GO" id="GO:0000779">
    <property type="term" value="C:condensed chromosome, centromeric region"/>
    <property type="evidence" value="ECO:0007669"/>
    <property type="project" value="TreeGrafter"/>
</dbReference>
<name>A0A1Y1S5K6_9MICR</name>
<protein>
    <submittedName>
        <fullName evidence="3">Uncharacterized protein</fullName>
    </submittedName>
</protein>
<feature type="region of interest" description="Disordered" evidence="2">
    <location>
        <begin position="577"/>
        <end position="600"/>
    </location>
</feature>
<evidence type="ECO:0000313" key="3">
    <source>
        <dbReference type="EMBL" id="ORD93683.1"/>
    </source>
</evidence>
<organism evidence="3 4">
    <name type="scientific">Enterospora canceri</name>
    <dbReference type="NCBI Taxonomy" id="1081671"/>
    <lineage>
        <taxon>Eukaryota</taxon>
        <taxon>Fungi</taxon>
        <taxon>Fungi incertae sedis</taxon>
        <taxon>Microsporidia</taxon>
        <taxon>Enterocytozoonidae</taxon>
        <taxon>Enterospora</taxon>
    </lineage>
</organism>
<dbReference type="Proteomes" id="UP000192639">
    <property type="component" value="Unassembled WGS sequence"/>
</dbReference>
<evidence type="ECO:0000313" key="4">
    <source>
        <dbReference type="Proteomes" id="UP000192639"/>
    </source>
</evidence>
<accession>A0A1Y1S5K6</accession>
<dbReference type="GO" id="GO:0007076">
    <property type="term" value="P:mitotic chromosome condensation"/>
    <property type="evidence" value="ECO:0007669"/>
    <property type="project" value="InterPro"/>
</dbReference>
<dbReference type="GO" id="GO:0000796">
    <property type="term" value="C:condensin complex"/>
    <property type="evidence" value="ECO:0007669"/>
    <property type="project" value="TreeGrafter"/>
</dbReference>
<dbReference type="AlphaFoldDB" id="A0A1Y1S5K6"/>
<keyword evidence="4" id="KW-1185">Reference proteome</keyword>
<dbReference type="InterPro" id="IPR011989">
    <property type="entry name" value="ARM-like"/>
</dbReference>
<comment type="caution">
    <text evidence="3">The sequence shown here is derived from an EMBL/GenBank/DDBJ whole genome shotgun (WGS) entry which is preliminary data.</text>
</comment>
<dbReference type="SUPFAM" id="SSF48371">
    <property type="entry name" value="ARM repeat"/>
    <property type="match status" value="1"/>
</dbReference>
<dbReference type="VEuPathDB" id="MicrosporidiaDB:ECANGB1_1763"/>
<dbReference type="OrthoDB" id="436262at2759"/>
<dbReference type="PANTHER" id="PTHR14222:SF2">
    <property type="entry name" value="CONDENSIN COMPLEX SUBUNIT 1"/>
    <property type="match status" value="1"/>
</dbReference>
<proteinExistence type="predicted"/>
<sequence>MTDRLIRKFSSMAFEEECDDHKEMIKGMDKDNSGRVLDLLLKNTKNKKLLSKYLLLFLGRVGENKKEFDIDAVASVLVDGVSDQEVLLFALEKFHKALGTLERTSLLEKVAATGINAPVLIRMLESASTTISAVVLDILASTPNLTEEFIRASLPEINGQIARNLALILPQLSAKYFVHFRHFECLLCSESHLLRCCYIDIAEKLIIEFRQAENTENISILTDQIVERLHDKSIYVRARAISALSSLFKNAAVLNNQIKLVLLGIIDRVGDKTVLVRKKAISILAQVALNSACLTDSKETGSEIRECIRLGLDRASALLDAALKTDTLDVFVFIKIAYLQGIPGAEAAVGKMISFVYVEEHRDDVIRTFREIINKKENVLFEFVNNRAFEDVIPHLELSPGRLLSNIKEGRGLFESLYVLRHMNQYKISWEAGASLLDQSGTAVFESRGLPALTRNIEMYNNTLVVLGRLSGRRKHDNPLFSLLIRNLIKMGFNEPNLIPNTVKLFYRASTGPDVNAVRLIRAIAKSRSKTKLLDAIGSVCIEQYSFIELIERRIKVDVLDQNIDQNIDQNNKQRRIDLKSRVGPEPPESAPKKQRRNSLADSATLRYRDLCDLLRAQGNEEITDFFDHQKEHEILNGDRGVLGPLIPFVVEECHSKNSAVCYAANVALAKCIISSRLIFDQYFTDPYLINLFDQNQSPILRNTLVSFLGDIVIYYSSAIETDVLFSLLSDATIKLNGMLLIHSLIAKNVLRIRSFSRHLLIHHNDDQIGGLVRRLIGSNEQSVPPMIYEAFLVDEIPVEAVEYLCRLIQGDGRRLIEKCGAVEMNGIKKEKMEIIRGVFSGN</sequence>
<gene>
    <name evidence="3" type="ORF">ECANGB1_1763</name>
</gene>
<dbReference type="InterPro" id="IPR026971">
    <property type="entry name" value="CND1/NCAPD3"/>
</dbReference>
<dbReference type="EMBL" id="LWDP01000055">
    <property type="protein sequence ID" value="ORD93683.1"/>
    <property type="molecule type" value="Genomic_DNA"/>
</dbReference>
<dbReference type="GO" id="GO:0010032">
    <property type="term" value="P:meiotic chromosome condensation"/>
    <property type="evidence" value="ECO:0007669"/>
    <property type="project" value="TreeGrafter"/>
</dbReference>
<dbReference type="PANTHER" id="PTHR14222">
    <property type="entry name" value="CONDENSIN"/>
    <property type="match status" value="1"/>
</dbReference>
<dbReference type="Gene3D" id="1.25.10.10">
    <property type="entry name" value="Leucine-rich Repeat Variant"/>
    <property type="match status" value="1"/>
</dbReference>
<evidence type="ECO:0000256" key="2">
    <source>
        <dbReference type="SAM" id="MobiDB-lite"/>
    </source>
</evidence>
<dbReference type="InterPro" id="IPR016024">
    <property type="entry name" value="ARM-type_fold"/>
</dbReference>
<dbReference type="GO" id="GO:0042393">
    <property type="term" value="F:histone binding"/>
    <property type="evidence" value="ECO:0007669"/>
    <property type="project" value="TreeGrafter"/>
</dbReference>
<evidence type="ECO:0000256" key="1">
    <source>
        <dbReference type="ARBA" id="ARBA00023067"/>
    </source>
</evidence>
<reference evidence="3 4" key="1">
    <citation type="journal article" date="2017" name="Environ. Microbiol.">
        <title>Decay of the glycolytic pathway and adaptation to intranuclear parasitism within Enterocytozoonidae microsporidia.</title>
        <authorList>
            <person name="Wiredu Boakye D."/>
            <person name="Jaroenlak P."/>
            <person name="Prachumwat A."/>
            <person name="Williams T.A."/>
            <person name="Bateman K.S."/>
            <person name="Itsathitphaisarn O."/>
            <person name="Sritunyalucksana K."/>
            <person name="Paszkiewicz K.H."/>
            <person name="Moore K.A."/>
            <person name="Stentiford G.D."/>
            <person name="Williams B.A."/>
        </authorList>
    </citation>
    <scope>NUCLEOTIDE SEQUENCE [LARGE SCALE GENOMIC DNA]</scope>
    <source>
        <strain evidence="3 4">GB1</strain>
    </source>
</reference>
<keyword evidence="1" id="KW-0226">DNA condensation</keyword>